<dbReference type="Gene3D" id="1.10.10.60">
    <property type="entry name" value="Homeodomain-like"/>
    <property type="match status" value="1"/>
</dbReference>
<accession>A0ABU5DK29</accession>
<proteinExistence type="predicted"/>
<keyword evidence="3" id="KW-0804">Transcription</keyword>
<dbReference type="PROSITE" id="PS00041">
    <property type="entry name" value="HTH_ARAC_FAMILY_1"/>
    <property type="match status" value="1"/>
</dbReference>
<keyword evidence="2" id="KW-0238">DNA-binding</keyword>
<evidence type="ECO:0000313" key="6">
    <source>
        <dbReference type="Proteomes" id="UP001285263"/>
    </source>
</evidence>
<name>A0ABU5DK29_9BURK</name>
<evidence type="ECO:0000256" key="1">
    <source>
        <dbReference type="ARBA" id="ARBA00023015"/>
    </source>
</evidence>
<dbReference type="InterPro" id="IPR018062">
    <property type="entry name" value="HTH_AraC-typ_CS"/>
</dbReference>
<dbReference type="InterPro" id="IPR009057">
    <property type="entry name" value="Homeodomain-like_sf"/>
</dbReference>
<comment type="caution">
    <text evidence="5">The sequence shown here is derived from an EMBL/GenBank/DDBJ whole genome shotgun (WGS) entry which is preliminary data.</text>
</comment>
<dbReference type="SMART" id="SM00342">
    <property type="entry name" value="HTH_ARAC"/>
    <property type="match status" value="1"/>
</dbReference>
<dbReference type="Pfam" id="PF12833">
    <property type="entry name" value="HTH_18"/>
    <property type="match status" value="1"/>
</dbReference>
<evidence type="ECO:0000256" key="3">
    <source>
        <dbReference type="ARBA" id="ARBA00023163"/>
    </source>
</evidence>
<protein>
    <submittedName>
        <fullName evidence="5">AraC family transcriptional regulator</fullName>
    </submittedName>
</protein>
<evidence type="ECO:0000313" key="5">
    <source>
        <dbReference type="EMBL" id="MDY0746484.1"/>
    </source>
</evidence>
<dbReference type="InterPro" id="IPR035418">
    <property type="entry name" value="AraC-bd_2"/>
</dbReference>
<keyword evidence="1" id="KW-0805">Transcription regulation</keyword>
<dbReference type="PRINTS" id="PR00032">
    <property type="entry name" value="HTHARAC"/>
</dbReference>
<keyword evidence="6" id="KW-1185">Reference proteome</keyword>
<sequence>MDFTSRREVEAYLERLNRASPVALRQVARWGGSEDSLHVRAIAMPERYADLGVFMGESRTSFAMSIDARHELPASVPYSIGLVLSGGMCIHGPGGERVVRAGEGVIVNPAEVERTWMESGTHLVEFMLPKAPMLSLGAEWAPGRLTGQPRFEPLLNGALAQRLHAMAQEAARALPSGMPRNDGLFRRWLEMIGLTLLHEQPIQNAAQARLSAPEPPPGALRRALDFIHAHAAEDIMLADIASAAHLSVSSLGRLFNKHLGQSPAALLRDLRLDRVHDELRRGTPASIRELALRWGFQSPSQFSQAYQRRFGKKPSETRG</sequence>
<organism evidence="5 6">
    <name type="scientific">Roseateles agri</name>
    <dbReference type="NCBI Taxonomy" id="3098619"/>
    <lineage>
        <taxon>Bacteria</taxon>
        <taxon>Pseudomonadati</taxon>
        <taxon>Pseudomonadota</taxon>
        <taxon>Betaproteobacteria</taxon>
        <taxon>Burkholderiales</taxon>
        <taxon>Sphaerotilaceae</taxon>
        <taxon>Roseateles</taxon>
    </lineage>
</organism>
<evidence type="ECO:0000259" key="4">
    <source>
        <dbReference type="PROSITE" id="PS01124"/>
    </source>
</evidence>
<dbReference type="PANTHER" id="PTHR46796">
    <property type="entry name" value="HTH-TYPE TRANSCRIPTIONAL ACTIVATOR RHAS-RELATED"/>
    <property type="match status" value="1"/>
</dbReference>
<dbReference type="Pfam" id="PF14525">
    <property type="entry name" value="AraC_binding_2"/>
    <property type="match status" value="1"/>
</dbReference>
<dbReference type="SUPFAM" id="SSF46689">
    <property type="entry name" value="Homeodomain-like"/>
    <property type="match status" value="2"/>
</dbReference>
<dbReference type="Proteomes" id="UP001285263">
    <property type="component" value="Unassembled WGS sequence"/>
</dbReference>
<dbReference type="InterPro" id="IPR050204">
    <property type="entry name" value="AraC_XylS_family_regulators"/>
</dbReference>
<dbReference type="PANTHER" id="PTHR46796:SF12">
    <property type="entry name" value="HTH-TYPE DNA-BINDING TRANSCRIPTIONAL ACTIVATOR EUTR"/>
    <property type="match status" value="1"/>
</dbReference>
<dbReference type="RefSeq" id="WP_320424415.1">
    <property type="nucleotide sequence ID" value="NZ_JAXCLA010000006.1"/>
</dbReference>
<feature type="domain" description="HTH araC/xylS-type" evidence="4">
    <location>
        <begin position="221"/>
        <end position="319"/>
    </location>
</feature>
<dbReference type="InterPro" id="IPR018060">
    <property type="entry name" value="HTH_AraC"/>
</dbReference>
<gene>
    <name evidence="5" type="ORF">SNE35_18370</name>
</gene>
<reference evidence="5 6" key="1">
    <citation type="submission" date="2023-11" db="EMBL/GenBank/DDBJ databases">
        <title>Paucibacter sp. nov., isolated from fresh soil in Korea.</title>
        <authorList>
            <person name="Le N.T.T."/>
        </authorList>
    </citation>
    <scope>NUCLEOTIDE SEQUENCE [LARGE SCALE GENOMIC DNA]</scope>
    <source>
        <strain evidence="5 6">R3-3</strain>
    </source>
</reference>
<dbReference type="InterPro" id="IPR020449">
    <property type="entry name" value="Tscrpt_reg_AraC-type_HTH"/>
</dbReference>
<dbReference type="PROSITE" id="PS01124">
    <property type="entry name" value="HTH_ARAC_FAMILY_2"/>
    <property type="match status" value="1"/>
</dbReference>
<dbReference type="EMBL" id="JAXCLA010000006">
    <property type="protein sequence ID" value="MDY0746484.1"/>
    <property type="molecule type" value="Genomic_DNA"/>
</dbReference>
<evidence type="ECO:0000256" key="2">
    <source>
        <dbReference type="ARBA" id="ARBA00023125"/>
    </source>
</evidence>